<dbReference type="AlphaFoldDB" id="A0A0H2L4K6"/>
<dbReference type="InterPro" id="IPR010095">
    <property type="entry name" value="Cas12f1-like_TNB"/>
</dbReference>
<accession>A0A0H2L4K6</accession>
<dbReference type="GO" id="GO:0046872">
    <property type="term" value="F:metal ion binding"/>
    <property type="evidence" value="ECO:0007669"/>
    <property type="project" value="UniProtKB-KW"/>
</dbReference>
<evidence type="ECO:0000256" key="3">
    <source>
        <dbReference type="ARBA" id="ARBA00022578"/>
    </source>
</evidence>
<dbReference type="GO" id="GO:0003677">
    <property type="term" value="F:DNA binding"/>
    <property type="evidence" value="ECO:0007669"/>
    <property type="project" value="UniProtKB-KW"/>
</dbReference>
<dbReference type="GO" id="GO:0006310">
    <property type="term" value="P:DNA recombination"/>
    <property type="evidence" value="ECO:0007669"/>
    <property type="project" value="UniProtKB-KW"/>
</dbReference>
<dbReference type="Pfam" id="PF01385">
    <property type="entry name" value="OrfB_IS605"/>
    <property type="match status" value="1"/>
</dbReference>
<keyword evidence="5" id="KW-0862">Zinc</keyword>
<evidence type="ECO:0000256" key="5">
    <source>
        <dbReference type="ARBA" id="ARBA00022833"/>
    </source>
</evidence>
<organism evidence="11 12">
    <name type="scientific">Cellulosimicrobium funkei</name>
    <dbReference type="NCBI Taxonomy" id="264251"/>
    <lineage>
        <taxon>Bacteria</taxon>
        <taxon>Bacillati</taxon>
        <taxon>Actinomycetota</taxon>
        <taxon>Actinomycetes</taxon>
        <taxon>Micrococcales</taxon>
        <taxon>Promicromonosporaceae</taxon>
        <taxon>Cellulosimicrobium</taxon>
    </lineage>
</organism>
<evidence type="ECO:0000256" key="6">
    <source>
        <dbReference type="ARBA" id="ARBA00023125"/>
    </source>
</evidence>
<keyword evidence="6" id="KW-0238">DNA-binding</keyword>
<dbReference type="InterPro" id="IPR051399">
    <property type="entry name" value="RNA-guided_DNA_endo/Transpos"/>
</dbReference>
<dbReference type="PANTHER" id="PTHR30405">
    <property type="entry name" value="TRANSPOSASE"/>
    <property type="match status" value="1"/>
</dbReference>
<evidence type="ECO:0000259" key="8">
    <source>
        <dbReference type="Pfam" id="PF01385"/>
    </source>
</evidence>
<evidence type="ECO:0000313" key="11">
    <source>
        <dbReference type="EMBL" id="KLN35092.1"/>
    </source>
</evidence>
<evidence type="ECO:0000256" key="2">
    <source>
        <dbReference type="ARBA" id="ARBA00011044"/>
    </source>
</evidence>
<dbReference type="RefSeq" id="WP_047232568.1">
    <property type="nucleotide sequence ID" value="NZ_JNBQ01000007.1"/>
</dbReference>
<sequence>MTLQGFKVELGPTRDQVGRLAQHAGLHRVVFNHGLAHVKAVMGQRAAEKTYGIGDAELTPAVGWSAPALEKYWRATHGRAYPWFVAEGLSSRVPKEACRALAAALSNWAASRTGQRKGRRVGFPRFRRRKNGSRFRMDADRARPVDVRHVRIPAVGMVRALEDMSWLTDRIAGGRARVLGSRVEARAGRWWISFQVDVDRADIDARRVAPVHGPVVGIDLGITTFATIAADDGTVTKVANPRHLGRRLHRLRRANKALARAQPGSKNRAKAARRVAEVHLGVSNARADFLHQLTTSLTRSNSTIVVEDLSVAGMIRNRSLARHIVDAGWSEFRRQLTYKAAWYGARLVVADRWYPSTRTCTTCGDINHDLRLADRTWTCPCGAVHDRDGTAAINLLRLAV</sequence>
<dbReference type="STRING" id="264251.FB00_09210"/>
<feature type="domain" description="Transposase putative helix-turn-helix" evidence="10">
    <location>
        <begin position="1"/>
        <end position="39"/>
    </location>
</feature>
<protein>
    <submittedName>
        <fullName evidence="11">Transposase</fullName>
    </submittedName>
</protein>
<evidence type="ECO:0000256" key="7">
    <source>
        <dbReference type="ARBA" id="ARBA00023172"/>
    </source>
</evidence>
<evidence type="ECO:0000259" key="9">
    <source>
        <dbReference type="Pfam" id="PF07282"/>
    </source>
</evidence>
<name>A0A0H2L4K6_9MICO</name>
<comment type="caution">
    <text evidence="11">The sequence shown here is derived from an EMBL/GenBank/DDBJ whole genome shotgun (WGS) entry which is preliminary data.</text>
</comment>
<evidence type="ECO:0000313" key="12">
    <source>
        <dbReference type="Proteomes" id="UP000035265"/>
    </source>
</evidence>
<dbReference type="GO" id="GO:0032196">
    <property type="term" value="P:transposition"/>
    <property type="evidence" value="ECO:0007669"/>
    <property type="project" value="UniProtKB-KW"/>
</dbReference>
<dbReference type="EMBL" id="JNBQ01000007">
    <property type="protein sequence ID" value="KLN35092.1"/>
    <property type="molecule type" value="Genomic_DNA"/>
</dbReference>
<gene>
    <name evidence="11" type="ORF">FB00_09210</name>
</gene>
<dbReference type="NCBIfam" id="NF040570">
    <property type="entry name" value="guided_TnpB"/>
    <property type="match status" value="1"/>
</dbReference>
<dbReference type="Pfam" id="PF12323">
    <property type="entry name" value="HTH_OrfB_IS605"/>
    <property type="match status" value="1"/>
</dbReference>
<keyword evidence="4" id="KW-0479">Metal-binding</keyword>
<dbReference type="NCBIfam" id="TIGR01766">
    <property type="entry name" value="IS200/IS605 family accessory protein TnpB-like domain"/>
    <property type="match status" value="1"/>
</dbReference>
<feature type="domain" description="Probable transposase IS891/IS1136/IS1341" evidence="8">
    <location>
        <begin position="212"/>
        <end position="317"/>
    </location>
</feature>
<dbReference type="InterPro" id="IPR053470">
    <property type="entry name" value="RNA-guided_DNA_endonuclease"/>
</dbReference>
<keyword evidence="12" id="KW-1185">Reference proteome</keyword>
<comment type="similarity">
    <text evidence="1">In the C-terminal section; belongs to the transposase 35 family.</text>
</comment>
<dbReference type="InterPro" id="IPR021027">
    <property type="entry name" value="Transposase_put_HTH"/>
</dbReference>
<dbReference type="Pfam" id="PF07282">
    <property type="entry name" value="Cas12f1-like_TNB"/>
    <property type="match status" value="1"/>
</dbReference>
<keyword evidence="3" id="KW-0815">Transposition</keyword>
<evidence type="ECO:0000259" key="10">
    <source>
        <dbReference type="Pfam" id="PF12323"/>
    </source>
</evidence>
<evidence type="ECO:0000256" key="1">
    <source>
        <dbReference type="ARBA" id="ARBA00008761"/>
    </source>
</evidence>
<dbReference type="NCBIfam" id="NF038280">
    <property type="entry name" value="IS607_TnpB"/>
    <property type="match status" value="1"/>
</dbReference>
<reference evidence="11 12" key="1">
    <citation type="submission" date="2014-05" db="EMBL/GenBank/DDBJ databases">
        <title>Cellulosimicrobium funkei U11 genome.</title>
        <authorList>
            <person name="Hu C."/>
            <person name="Gong Y."/>
            <person name="Wan W."/>
            <person name="Jiang M."/>
        </authorList>
    </citation>
    <scope>NUCLEOTIDE SEQUENCE [LARGE SCALE GENOMIC DNA]</scope>
    <source>
        <strain evidence="11 12">U11</strain>
    </source>
</reference>
<dbReference type="InterPro" id="IPR001959">
    <property type="entry name" value="Transposase"/>
</dbReference>
<evidence type="ECO:0000256" key="4">
    <source>
        <dbReference type="ARBA" id="ARBA00022723"/>
    </source>
</evidence>
<comment type="similarity">
    <text evidence="2">In the N-terminal section; belongs to the transposase 2 family.</text>
</comment>
<feature type="domain" description="Cas12f1-like TNB" evidence="9">
    <location>
        <begin position="329"/>
        <end position="395"/>
    </location>
</feature>
<keyword evidence="7" id="KW-0233">DNA recombination</keyword>
<dbReference type="Proteomes" id="UP000035265">
    <property type="component" value="Unassembled WGS sequence"/>
</dbReference>
<dbReference type="PANTHER" id="PTHR30405:SF11">
    <property type="entry name" value="RNA-GUIDED DNA ENDONUCLEASE RV2885C-RELATED"/>
    <property type="match status" value="1"/>
</dbReference>
<dbReference type="PATRIC" id="fig|264251.5.peg.1870"/>
<proteinExistence type="inferred from homology"/>